<dbReference type="Proteomes" id="UP001157502">
    <property type="component" value="Chromosome 13"/>
</dbReference>
<reference evidence="1" key="1">
    <citation type="submission" date="2021-05" db="EMBL/GenBank/DDBJ databases">
        <authorList>
            <person name="Pan Q."/>
            <person name="Jouanno E."/>
            <person name="Zahm M."/>
            <person name="Klopp C."/>
            <person name="Cabau C."/>
            <person name="Louis A."/>
            <person name="Berthelot C."/>
            <person name="Parey E."/>
            <person name="Roest Crollius H."/>
            <person name="Montfort J."/>
            <person name="Robinson-Rechavi M."/>
            <person name="Bouchez O."/>
            <person name="Lampietro C."/>
            <person name="Lopez Roques C."/>
            <person name="Donnadieu C."/>
            <person name="Postlethwait J."/>
            <person name="Bobe J."/>
            <person name="Dillon D."/>
            <person name="Chandos A."/>
            <person name="von Hippel F."/>
            <person name="Guiguen Y."/>
        </authorList>
    </citation>
    <scope>NUCLEOTIDE SEQUENCE</scope>
    <source>
        <strain evidence="1">YG-Jan2019</strain>
    </source>
</reference>
<dbReference type="EMBL" id="CM055740">
    <property type="protein sequence ID" value="KAJ8003129.1"/>
    <property type="molecule type" value="Genomic_DNA"/>
</dbReference>
<keyword evidence="2" id="KW-1185">Reference proteome</keyword>
<evidence type="ECO:0000313" key="1">
    <source>
        <dbReference type="EMBL" id="KAJ8003129.1"/>
    </source>
</evidence>
<accession>A0ACC2GHJ7</accession>
<sequence length="1308" mass="145685">MEPNGRPFYLLILQEAEPPVLSNPTNPSSPHTNPLGHPIVNKTNDNIFLYTKLRKYFPYIFTITPATSAGPAHNHTSMLYIRTDDDIPSSAPVLVSSRNLSSSSVSLVWQRPTEANGEITEYSLTLFGPGGSDITHTPNTTHTFTGLLPYTAYNLSITAATRKGSGPPLLLMLHTDEAGPMSPPRNLSLYNHTAFSVWLNWELSLEPNGIVTHYGFRVLEINRNTLTYQNSTGPRTEGLLTGFRPYSSYEISVCSYTRVGHGDQFSTPVSFTTNESVSEVVGNLSCSGLSWNSMFLQWEPPANPNGLIMYYQIQMDSHTYKQQADTNQYIISGLAPHSQYTLTVTAVNSVGPGDQVNCTANTHAESVPGVPRFLSMSEATPTSVTLQWAPPLSVLGMLTAYQINRQRLTSNCPSKPSLSVATPLAQTTSFQELSIPQDLGCIDQEVLVSVSVSDGGDKNRSITVPSLAKYRFYRFRITAFTNAGPGEPTPWIYARTLVGNPDAPPNNVSVDKSSNSLSIQWELPSVVAGPTSYLIDVISLESRGFNQSVVRGPEELTVVVSNLTAFTLYSVTVTAFTGSLENARRDGQPTQPIVVKTLEEEPRHPPTNVTLQLIPEKVTSVFVTFYPPEEPNGNISSYTAMVYSQDVLKLTIANLTVVQNKNQTLTAVINGLKGGNNYSIRIVAVNGAGKSPESSDVRITTGIKAPAEPSLKPKAALDRVGHSIVTTRSITVHMPACFYSDDNGPIRSIQVIVSESGVMDSKNLTNWKTAFLTWPAPYLTDSGFNNPTCPKERKTGDSYTRTQKHDQGPTQSHTINPNAMKRSRESGDEQRVHPEDYYVIGADDHCLTEYSHTLCNGPLKPNTVYVFKFRATNSQGQYTDSNYSEHVRTAVNGLLTRDEQIILGVVLSTFLALVLIIIIFISVRIRQRQKEGGTYSPREAEIIETKFKLDQLIAVADLDLKEEKPHRYSSFFFRRKEIFVIQLLSYRKSLKPVNKKSFLQHVEDLCANENTKFLEEFAELPKLLQDLATSDADLPWNRSKNRFTNIKPYNNNRVKLLSEPGMPGSDYINASYISGYLCPSEFIATQGPLPGTVADFWRMIWETRTRTISMLTQCYEKGRIRCHQYWPEDTKPVTVFGDIIITKLTEDIHPDWTVRALKVERHGDYMVVHHFNYTSWPEHGVPESSTTLIQFVRAVRANRHDNATIGVHCSAGVGRTGVFIALDHLIQHISDHDFVDIYGLVAELRSERMCMVQNLAQYMFLHQCTLDLLSSKGNSQSTWFVNYSALQKMDSLDAMEGDVELEWEETTM</sequence>
<organism evidence="1 2">
    <name type="scientific">Dallia pectoralis</name>
    <name type="common">Alaska blackfish</name>
    <dbReference type="NCBI Taxonomy" id="75939"/>
    <lineage>
        <taxon>Eukaryota</taxon>
        <taxon>Metazoa</taxon>
        <taxon>Chordata</taxon>
        <taxon>Craniata</taxon>
        <taxon>Vertebrata</taxon>
        <taxon>Euteleostomi</taxon>
        <taxon>Actinopterygii</taxon>
        <taxon>Neopterygii</taxon>
        <taxon>Teleostei</taxon>
        <taxon>Protacanthopterygii</taxon>
        <taxon>Esociformes</taxon>
        <taxon>Umbridae</taxon>
        <taxon>Dallia</taxon>
    </lineage>
</organism>
<name>A0ACC2GHJ7_DALPE</name>
<evidence type="ECO:0000313" key="2">
    <source>
        <dbReference type="Proteomes" id="UP001157502"/>
    </source>
</evidence>
<protein>
    <submittedName>
        <fullName evidence="1">Uncharacterized protein</fullName>
    </submittedName>
</protein>
<comment type="caution">
    <text evidence="1">The sequence shown here is derived from an EMBL/GenBank/DDBJ whole genome shotgun (WGS) entry which is preliminary data.</text>
</comment>
<gene>
    <name evidence="1" type="ORF">DPEC_G00166170</name>
</gene>
<proteinExistence type="predicted"/>